<proteinExistence type="predicted"/>
<reference evidence="2 3" key="1">
    <citation type="submission" date="2017-09" db="EMBL/GenBank/DDBJ databases">
        <title>Depth-based differentiation of microbial function through sediment-hosted aquifers and enrichment of novel symbionts in the deep terrestrial subsurface.</title>
        <authorList>
            <person name="Probst A.J."/>
            <person name="Ladd B."/>
            <person name="Jarett J.K."/>
            <person name="Geller-Mcgrath D.E."/>
            <person name="Sieber C.M."/>
            <person name="Emerson J.B."/>
            <person name="Anantharaman K."/>
            <person name="Thomas B.C."/>
            <person name="Malmstrom R."/>
            <person name="Stieglmeier M."/>
            <person name="Klingl A."/>
            <person name="Woyke T."/>
            <person name="Ryan C.M."/>
            <person name="Banfield J.F."/>
        </authorList>
    </citation>
    <scope>NUCLEOTIDE SEQUENCE [LARGE SCALE GENOMIC DNA]</scope>
    <source>
        <strain evidence="2">CG22_combo_CG10-13_8_21_14_all_35_9</strain>
    </source>
</reference>
<dbReference type="AlphaFoldDB" id="A0A2H0BY23"/>
<organism evidence="2 3">
    <name type="scientific">Candidatus Roizmanbacteria bacterium CG22_combo_CG10-13_8_21_14_all_35_9</name>
    <dbReference type="NCBI Taxonomy" id="1974861"/>
    <lineage>
        <taxon>Bacteria</taxon>
        <taxon>Candidatus Roizmaniibacteriota</taxon>
    </lineage>
</organism>
<protein>
    <submittedName>
        <fullName evidence="2">Uncharacterized protein</fullName>
    </submittedName>
</protein>
<evidence type="ECO:0000313" key="3">
    <source>
        <dbReference type="Proteomes" id="UP000231021"/>
    </source>
</evidence>
<keyword evidence="1" id="KW-0472">Membrane</keyword>
<feature type="transmembrane region" description="Helical" evidence="1">
    <location>
        <begin position="6"/>
        <end position="27"/>
    </location>
</feature>
<keyword evidence="1" id="KW-1133">Transmembrane helix</keyword>
<gene>
    <name evidence="2" type="ORF">COW98_03650</name>
</gene>
<dbReference type="Proteomes" id="UP000231021">
    <property type="component" value="Unassembled WGS sequence"/>
</dbReference>
<dbReference type="EMBL" id="PCTB01000072">
    <property type="protein sequence ID" value="PIP62504.1"/>
    <property type="molecule type" value="Genomic_DNA"/>
</dbReference>
<feature type="transmembrane region" description="Helical" evidence="1">
    <location>
        <begin position="85"/>
        <end position="104"/>
    </location>
</feature>
<keyword evidence="1" id="KW-0812">Transmembrane</keyword>
<feature type="transmembrane region" description="Helical" evidence="1">
    <location>
        <begin position="60"/>
        <end position="78"/>
    </location>
</feature>
<comment type="caution">
    <text evidence="2">The sequence shown here is derived from an EMBL/GenBank/DDBJ whole genome shotgun (WGS) entry which is preliminary data.</text>
</comment>
<evidence type="ECO:0000256" key="1">
    <source>
        <dbReference type="SAM" id="Phobius"/>
    </source>
</evidence>
<accession>A0A2H0BY23</accession>
<evidence type="ECO:0000313" key="2">
    <source>
        <dbReference type="EMBL" id="PIP62504.1"/>
    </source>
</evidence>
<sequence>MRNFSWLPPLMHGLFVIVIGIISLFVFRSKLKTLLKSIYMTVPLAVVFVSLGMFFYRWPIIAYLLGGLTTFGLLYYFYHTKKPWLYYYTLILVSFTLSIFSLMGGEI</sequence>
<name>A0A2H0BY23_9BACT</name>
<feature type="transmembrane region" description="Helical" evidence="1">
    <location>
        <begin position="34"/>
        <end position="54"/>
    </location>
</feature>